<dbReference type="RefSeq" id="WP_395438713.1">
    <property type="nucleotide sequence ID" value="NZ_JBAWKC010000004.1"/>
</dbReference>
<keyword evidence="1" id="KW-0732">Signal</keyword>
<sequence length="233" mass="26806">MKKIISLSTIFALFFLFISCHTEAIDEATSNLELNSSKVNNSKKSTGFDQWGYNWNAHQFNGYLINAWFGDELYPDAPWYKKEPPYNGDWEGYAVDNPEVLDYDFYYYGNMTLVMHWNESCITKEGVYQYPIVDTDAWITFHYRAGEGENRWSQFQKYVAVKSTDTLAVYFADDDGNPVYGEWFSEEGESVGLFYLWPDRALVQVVNTGNVPEGMLGTYKGLIGPGIGKYKSR</sequence>
<organism evidence="2 3">
    <name type="scientific">Gaetbulibacter aquiaggeris</name>
    <dbReference type="NCBI Taxonomy" id="1735373"/>
    <lineage>
        <taxon>Bacteria</taxon>
        <taxon>Pseudomonadati</taxon>
        <taxon>Bacteroidota</taxon>
        <taxon>Flavobacteriia</taxon>
        <taxon>Flavobacteriales</taxon>
        <taxon>Flavobacteriaceae</taxon>
        <taxon>Gaetbulibacter</taxon>
    </lineage>
</organism>
<name>A0ABW7MSV9_9FLAO</name>
<keyword evidence="3" id="KW-1185">Reference proteome</keyword>
<accession>A0ABW7MSV9</accession>
<protein>
    <submittedName>
        <fullName evidence="2">Uncharacterized protein</fullName>
    </submittedName>
</protein>
<dbReference type="EMBL" id="JBAWKC010000004">
    <property type="protein sequence ID" value="MFH6769478.1"/>
    <property type="molecule type" value="Genomic_DNA"/>
</dbReference>
<gene>
    <name evidence="2" type="ORF">V8G56_12070</name>
</gene>
<evidence type="ECO:0000256" key="1">
    <source>
        <dbReference type="SAM" id="SignalP"/>
    </source>
</evidence>
<evidence type="ECO:0000313" key="2">
    <source>
        <dbReference type="EMBL" id="MFH6769478.1"/>
    </source>
</evidence>
<reference evidence="2 3" key="1">
    <citation type="submission" date="2024-02" db="EMBL/GenBank/DDBJ databases">
        <title>A Gaetbulibacter species isolated from tidal flats and genomic insights of their niches.</title>
        <authorList>
            <person name="Ye Y."/>
        </authorList>
    </citation>
    <scope>NUCLEOTIDE SEQUENCE [LARGE SCALE GENOMIC DNA]</scope>
    <source>
        <strain evidence="2 3">KEM-8</strain>
    </source>
</reference>
<comment type="caution">
    <text evidence="2">The sequence shown here is derived from an EMBL/GenBank/DDBJ whole genome shotgun (WGS) entry which is preliminary data.</text>
</comment>
<dbReference type="PROSITE" id="PS51257">
    <property type="entry name" value="PROKAR_LIPOPROTEIN"/>
    <property type="match status" value="1"/>
</dbReference>
<feature type="signal peptide" evidence="1">
    <location>
        <begin position="1"/>
        <end position="24"/>
    </location>
</feature>
<dbReference type="Proteomes" id="UP001610104">
    <property type="component" value="Unassembled WGS sequence"/>
</dbReference>
<proteinExistence type="predicted"/>
<feature type="chain" id="PRO_5046441618" evidence="1">
    <location>
        <begin position="25"/>
        <end position="233"/>
    </location>
</feature>
<evidence type="ECO:0000313" key="3">
    <source>
        <dbReference type="Proteomes" id="UP001610104"/>
    </source>
</evidence>